<proteinExistence type="predicted"/>
<evidence type="ECO:0000313" key="1">
    <source>
        <dbReference type="EMBL" id="GME96796.1"/>
    </source>
</evidence>
<sequence length="218" mass="25521">MMKAARNAERPDLAIKIFDELLKEEMHLRPDVTTYTEMFNVLKKCIDYNYTVERAEELFNQLQKNQRLKIDDWCVSAYSTIFIFSDDLRLKARGLLILEQWFKVCTLSELHKSDIDYKIVNKDLLKLNNEKVLKDDFNYDLILLPIEDINMKKTKRFEPSESISHRYEYLCNLFKIKDTFSKKTTENSPSSISSSKMTSSSSPSDPASSFAERAKNIN</sequence>
<dbReference type="Proteomes" id="UP001165101">
    <property type="component" value="Unassembled WGS sequence"/>
</dbReference>
<dbReference type="EMBL" id="BSXV01002813">
    <property type="protein sequence ID" value="GME96796.1"/>
    <property type="molecule type" value="Genomic_DNA"/>
</dbReference>
<name>A0ACB5TXI8_CANBO</name>
<organism evidence="1 2">
    <name type="scientific">Candida boidinii</name>
    <name type="common">Yeast</name>
    <dbReference type="NCBI Taxonomy" id="5477"/>
    <lineage>
        <taxon>Eukaryota</taxon>
        <taxon>Fungi</taxon>
        <taxon>Dikarya</taxon>
        <taxon>Ascomycota</taxon>
        <taxon>Saccharomycotina</taxon>
        <taxon>Pichiomycetes</taxon>
        <taxon>Pichiales</taxon>
        <taxon>Pichiaceae</taxon>
        <taxon>Ogataea</taxon>
        <taxon>Ogataea/Candida clade</taxon>
    </lineage>
</organism>
<comment type="caution">
    <text evidence="1">The sequence shown here is derived from an EMBL/GenBank/DDBJ whole genome shotgun (WGS) entry which is preliminary data.</text>
</comment>
<evidence type="ECO:0000313" key="2">
    <source>
        <dbReference type="Proteomes" id="UP001165101"/>
    </source>
</evidence>
<keyword evidence="2" id="KW-1185">Reference proteome</keyword>
<reference evidence="1" key="1">
    <citation type="submission" date="2023-04" db="EMBL/GenBank/DDBJ databases">
        <title>Candida boidinii NBRC 1967.</title>
        <authorList>
            <person name="Ichikawa N."/>
            <person name="Sato H."/>
            <person name="Tonouchi N."/>
        </authorList>
    </citation>
    <scope>NUCLEOTIDE SEQUENCE</scope>
    <source>
        <strain evidence="1">NBRC 1967</strain>
    </source>
</reference>
<protein>
    <submittedName>
        <fullName evidence="1">Unnamed protein product</fullName>
    </submittedName>
</protein>
<gene>
    <name evidence="1" type="ORF">Cboi01_000439400</name>
</gene>
<accession>A0ACB5TXI8</accession>